<reference evidence="2" key="1">
    <citation type="submission" date="2022-12" db="EMBL/GenBank/DDBJ databases">
        <title>2953647.</title>
        <authorList>
            <person name="Hergert J."/>
            <person name="Casey R."/>
            <person name="Wagner J."/>
            <person name="Young E.L."/>
            <person name="Oakeson K.F."/>
        </authorList>
    </citation>
    <scope>NUCLEOTIDE SEQUENCE</scope>
    <source>
        <strain evidence="2">2953647</strain>
        <plasmid evidence="2">unnamed5</plasmid>
    </source>
</reference>
<dbReference type="Proteomes" id="UP001164536">
    <property type="component" value="Plasmid unnamed5"/>
</dbReference>
<feature type="region of interest" description="Disordered" evidence="1">
    <location>
        <begin position="79"/>
        <end position="102"/>
    </location>
</feature>
<feature type="compositionally biased region" description="Polar residues" evidence="1">
    <location>
        <begin position="157"/>
        <end position="168"/>
    </location>
</feature>
<feature type="region of interest" description="Disordered" evidence="1">
    <location>
        <begin position="129"/>
        <end position="168"/>
    </location>
</feature>
<sequence>MLSAWRTPVIAVTLALFSYVLIKGYNAYSDHVKYVKGLETDNKTLQEDNDNLDAQKRGLSVALQQQQSQNEELRLELQRRADLQAESDKKESDLEEQLSKQKQETADAISNLTKQLQKAGLRNLRLPDSVIRMQRERAEEVNRRANSRYKGSEPTKAESQNVPTVPDS</sequence>
<keyword evidence="2" id="KW-0614">Plasmid</keyword>
<name>A0ABY7L811_CITFR</name>
<organism evidence="2 3">
    <name type="scientific">Citrobacter freundii</name>
    <dbReference type="NCBI Taxonomy" id="546"/>
    <lineage>
        <taxon>Bacteria</taxon>
        <taxon>Pseudomonadati</taxon>
        <taxon>Pseudomonadota</taxon>
        <taxon>Gammaproteobacteria</taxon>
        <taxon>Enterobacterales</taxon>
        <taxon>Enterobacteriaceae</taxon>
        <taxon>Citrobacter</taxon>
        <taxon>Citrobacter freundii complex</taxon>
    </lineage>
</organism>
<keyword evidence="3" id="KW-1185">Reference proteome</keyword>
<feature type="compositionally biased region" description="Basic and acidic residues" evidence="1">
    <location>
        <begin position="133"/>
        <end position="143"/>
    </location>
</feature>
<dbReference type="EMBL" id="CP114569">
    <property type="protein sequence ID" value="WAZ60667.1"/>
    <property type="molecule type" value="Genomic_DNA"/>
</dbReference>
<protein>
    <recommendedName>
        <fullName evidence="4">Membrane-bound metallopeptidase</fullName>
    </recommendedName>
</protein>
<dbReference type="RefSeq" id="WP_081365272.1">
    <property type="nucleotide sequence ID" value="NZ_CP114569.1"/>
</dbReference>
<evidence type="ECO:0000256" key="1">
    <source>
        <dbReference type="SAM" id="MobiDB-lite"/>
    </source>
</evidence>
<evidence type="ECO:0000313" key="2">
    <source>
        <dbReference type="EMBL" id="WAZ60667.1"/>
    </source>
</evidence>
<geneLocation type="plasmid" evidence="2 3">
    <name>unnamed5</name>
</geneLocation>
<evidence type="ECO:0000313" key="3">
    <source>
        <dbReference type="Proteomes" id="UP001164536"/>
    </source>
</evidence>
<gene>
    <name evidence="2" type="ORF">O4000_29065</name>
</gene>
<evidence type="ECO:0008006" key="4">
    <source>
        <dbReference type="Google" id="ProtNLM"/>
    </source>
</evidence>
<proteinExistence type="predicted"/>
<accession>A0ABY7L811</accession>